<dbReference type="EMBL" id="JBBPBM010000016">
    <property type="protein sequence ID" value="KAK8557801.1"/>
    <property type="molecule type" value="Genomic_DNA"/>
</dbReference>
<dbReference type="PANTHER" id="PTHR10108:SF1059">
    <property type="entry name" value="METHYLTRANSFERASE PMT15-RELATED"/>
    <property type="match status" value="1"/>
</dbReference>
<dbReference type="InterPro" id="IPR004159">
    <property type="entry name" value="Put_SAM_MeTrfase"/>
</dbReference>
<dbReference type="Proteomes" id="UP001472677">
    <property type="component" value="Unassembled WGS sequence"/>
</dbReference>
<evidence type="ECO:0000313" key="6">
    <source>
        <dbReference type="Proteomes" id="UP001472677"/>
    </source>
</evidence>
<keyword evidence="4" id="KW-0812">Transmembrane</keyword>
<organism evidence="5 6">
    <name type="scientific">Hibiscus sabdariffa</name>
    <name type="common">roselle</name>
    <dbReference type="NCBI Taxonomy" id="183260"/>
    <lineage>
        <taxon>Eukaryota</taxon>
        <taxon>Viridiplantae</taxon>
        <taxon>Streptophyta</taxon>
        <taxon>Embryophyta</taxon>
        <taxon>Tracheophyta</taxon>
        <taxon>Spermatophyta</taxon>
        <taxon>Magnoliopsida</taxon>
        <taxon>eudicotyledons</taxon>
        <taxon>Gunneridae</taxon>
        <taxon>Pentapetalae</taxon>
        <taxon>rosids</taxon>
        <taxon>malvids</taxon>
        <taxon>Malvales</taxon>
        <taxon>Malvaceae</taxon>
        <taxon>Malvoideae</taxon>
        <taxon>Hibiscus</taxon>
    </lineage>
</organism>
<keyword evidence="2 4" id="KW-0808">Transferase</keyword>
<evidence type="ECO:0000256" key="3">
    <source>
        <dbReference type="ARBA" id="ARBA00023180"/>
    </source>
</evidence>
<evidence type="ECO:0000313" key="5">
    <source>
        <dbReference type="EMBL" id="KAK8557801.1"/>
    </source>
</evidence>
<evidence type="ECO:0000256" key="4">
    <source>
        <dbReference type="RuleBase" id="RU366043"/>
    </source>
</evidence>
<keyword evidence="4" id="KW-0735">Signal-anchor</keyword>
<keyword evidence="3 4" id="KW-0325">Glycoprotein</keyword>
<evidence type="ECO:0000256" key="2">
    <source>
        <dbReference type="ARBA" id="ARBA00022679"/>
    </source>
</evidence>
<comment type="subcellular location">
    <subcellularLocation>
        <location evidence="4">Membrane</location>
        <topology evidence="4">Single-pass type II membrane protein</topology>
    </subcellularLocation>
</comment>
<gene>
    <name evidence="5" type="ORF">V6N12_010025</name>
</gene>
<protein>
    <recommendedName>
        <fullName evidence="4">Methyltransferase</fullName>
        <ecNumber evidence="4">2.1.1.-</ecNumber>
    </recommendedName>
</protein>
<accession>A0ABR2EE33</accession>
<dbReference type="PANTHER" id="PTHR10108">
    <property type="entry name" value="SAM-DEPENDENT METHYLTRANSFERASE"/>
    <property type="match status" value="1"/>
</dbReference>
<sequence>MDRILRPQGSVIIRDDVDALLKIKKIIGVMQWEGRIVNHEQGPLESEKILVAVEQYWTASPLTPKQDQ</sequence>
<dbReference type="Pfam" id="PF03141">
    <property type="entry name" value="Methyltransf_29"/>
    <property type="match status" value="1"/>
</dbReference>
<proteinExistence type="inferred from homology"/>
<dbReference type="EC" id="2.1.1.-" evidence="4"/>
<comment type="caution">
    <text evidence="5">The sequence shown here is derived from an EMBL/GenBank/DDBJ whole genome shotgun (WGS) entry which is preliminary data.</text>
</comment>
<keyword evidence="6" id="KW-1185">Reference proteome</keyword>
<name>A0ABR2EE33_9ROSI</name>
<keyword evidence="1 4" id="KW-0489">Methyltransferase</keyword>
<reference evidence="5 6" key="1">
    <citation type="journal article" date="2024" name="G3 (Bethesda)">
        <title>Genome assembly of Hibiscus sabdariffa L. provides insights into metabolisms of medicinal natural products.</title>
        <authorList>
            <person name="Kim T."/>
        </authorList>
    </citation>
    <scope>NUCLEOTIDE SEQUENCE [LARGE SCALE GENOMIC DNA]</scope>
    <source>
        <strain evidence="5">TK-2024</strain>
        <tissue evidence="5">Old leaves</tissue>
    </source>
</reference>
<evidence type="ECO:0000256" key="1">
    <source>
        <dbReference type="ARBA" id="ARBA00022603"/>
    </source>
</evidence>
<comment type="similarity">
    <text evidence="4">Belongs to the methyltransferase superfamily.</text>
</comment>